<keyword evidence="2" id="KW-1185">Reference proteome</keyword>
<evidence type="ECO:0000313" key="1">
    <source>
        <dbReference type="EMBL" id="GMS98665.1"/>
    </source>
</evidence>
<sequence length="123" mass="14060">NNMIRAAIQYSLKYKILLEFTRLRGGGIDRKSGEPLVNSSFIYESLFHRDAFSSVFSPWTGEAPVFEHQINPWNFSLSSQEFLKIPLKVVDTSRPMTIANSSLSYFWSNSSLPMSNDSSDCFY</sequence>
<reference evidence="1" key="1">
    <citation type="submission" date="2023-10" db="EMBL/GenBank/DDBJ databases">
        <title>Genome assembly of Pristionchus species.</title>
        <authorList>
            <person name="Yoshida K."/>
            <person name="Sommer R.J."/>
        </authorList>
    </citation>
    <scope>NUCLEOTIDE SEQUENCE</scope>
    <source>
        <strain evidence="1">RS0144</strain>
    </source>
</reference>
<organism evidence="1 2">
    <name type="scientific">Pristionchus entomophagus</name>
    <dbReference type="NCBI Taxonomy" id="358040"/>
    <lineage>
        <taxon>Eukaryota</taxon>
        <taxon>Metazoa</taxon>
        <taxon>Ecdysozoa</taxon>
        <taxon>Nematoda</taxon>
        <taxon>Chromadorea</taxon>
        <taxon>Rhabditida</taxon>
        <taxon>Rhabditina</taxon>
        <taxon>Diplogasteromorpha</taxon>
        <taxon>Diplogasteroidea</taxon>
        <taxon>Neodiplogasteridae</taxon>
        <taxon>Pristionchus</taxon>
    </lineage>
</organism>
<dbReference type="AlphaFoldDB" id="A0AAV5TVT7"/>
<feature type="non-terminal residue" evidence="1">
    <location>
        <position position="1"/>
    </location>
</feature>
<dbReference type="EMBL" id="BTSX01000005">
    <property type="protein sequence ID" value="GMS98665.1"/>
    <property type="molecule type" value="Genomic_DNA"/>
</dbReference>
<evidence type="ECO:0000313" key="2">
    <source>
        <dbReference type="Proteomes" id="UP001432027"/>
    </source>
</evidence>
<gene>
    <name evidence="1" type="ORF">PENTCL1PPCAC_20840</name>
</gene>
<protein>
    <submittedName>
        <fullName evidence="1">Uncharacterized protein</fullName>
    </submittedName>
</protein>
<proteinExistence type="predicted"/>
<comment type="caution">
    <text evidence="1">The sequence shown here is derived from an EMBL/GenBank/DDBJ whole genome shotgun (WGS) entry which is preliminary data.</text>
</comment>
<accession>A0AAV5TVT7</accession>
<dbReference type="Proteomes" id="UP001432027">
    <property type="component" value="Unassembled WGS sequence"/>
</dbReference>
<name>A0AAV5TVT7_9BILA</name>